<dbReference type="EMBL" id="JANPWB010000014">
    <property type="protein sequence ID" value="KAJ1096240.1"/>
    <property type="molecule type" value="Genomic_DNA"/>
</dbReference>
<dbReference type="AlphaFoldDB" id="A0AAV7LXI4"/>
<keyword evidence="3" id="KW-1185">Reference proteome</keyword>
<feature type="region of interest" description="Disordered" evidence="1">
    <location>
        <begin position="1"/>
        <end position="67"/>
    </location>
</feature>
<evidence type="ECO:0000256" key="1">
    <source>
        <dbReference type="SAM" id="MobiDB-lite"/>
    </source>
</evidence>
<dbReference type="Proteomes" id="UP001066276">
    <property type="component" value="Chromosome 10"/>
</dbReference>
<organism evidence="2 3">
    <name type="scientific">Pleurodeles waltl</name>
    <name type="common">Iberian ribbed newt</name>
    <dbReference type="NCBI Taxonomy" id="8319"/>
    <lineage>
        <taxon>Eukaryota</taxon>
        <taxon>Metazoa</taxon>
        <taxon>Chordata</taxon>
        <taxon>Craniata</taxon>
        <taxon>Vertebrata</taxon>
        <taxon>Euteleostomi</taxon>
        <taxon>Amphibia</taxon>
        <taxon>Batrachia</taxon>
        <taxon>Caudata</taxon>
        <taxon>Salamandroidea</taxon>
        <taxon>Salamandridae</taxon>
        <taxon>Pleurodelinae</taxon>
        <taxon>Pleurodeles</taxon>
    </lineage>
</organism>
<evidence type="ECO:0000313" key="3">
    <source>
        <dbReference type="Proteomes" id="UP001066276"/>
    </source>
</evidence>
<evidence type="ECO:0000313" key="2">
    <source>
        <dbReference type="EMBL" id="KAJ1096240.1"/>
    </source>
</evidence>
<name>A0AAV7LXI4_PLEWA</name>
<accession>A0AAV7LXI4</accession>
<reference evidence="2" key="1">
    <citation type="journal article" date="2022" name="bioRxiv">
        <title>Sequencing and chromosome-scale assembly of the giantPleurodeles waltlgenome.</title>
        <authorList>
            <person name="Brown T."/>
            <person name="Elewa A."/>
            <person name="Iarovenko S."/>
            <person name="Subramanian E."/>
            <person name="Araus A.J."/>
            <person name="Petzold A."/>
            <person name="Susuki M."/>
            <person name="Suzuki K.-i.T."/>
            <person name="Hayashi T."/>
            <person name="Toyoda A."/>
            <person name="Oliveira C."/>
            <person name="Osipova E."/>
            <person name="Leigh N.D."/>
            <person name="Simon A."/>
            <person name="Yun M.H."/>
        </authorList>
    </citation>
    <scope>NUCLEOTIDE SEQUENCE</scope>
    <source>
        <strain evidence="2">20211129_DDA</strain>
        <tissue evidence="2">Liver</tissue>
    </source>
</reference>
<protein>
    <submittedName>
        <fullName evidence="2">Uncharacterized protein</fullName>
    </submittedName>
</protein>
<gene>
    <name evidence="2" type="ORF">NDU88_001383</name>
</gene>
<comment type="caution">
    <text evidence="2">The sequence shown here is derived from an EMBL/GenBank/DDBJ whole genome shotgun (WGS) entry which is preliminary data.</text>
</comment>
<feature type="compositionally biased region" description="Low complexity" evidence="1">
    <location>
        <begin position="41"/>
        <end position="52"/>
    </location>
</feature>
<sequence>MINSSNVTREHSRTEARAAGYKAPGNGLLHPERRCPRPPSRRLSPAHSSPASWQPQARPQFEDTLLA</sequence>
<proteinExistence type="predicted"/>